<evidence type="ECO:0000256" key="7">
    <source>
        <dbReference type="ARBA" id="ARBA00023015"/>
    </source>
</evidence>
<dbReference type="AlphaFoldDB" id="A0A2L2XGA2"/>
<reference evidence="13" key="1">
    <citation type="submission" date="2018-02" db="EMBL/GenBank/DDBJ databases">
        <title>Genome sequence of Desulfocucumis palustris strain NAW-5.</title>
        <authorList>
            <person name="Watanabe M."/>
            <person name="Kojima H."/>
            <person name="Fukui M."/>
        </authorList>
    </citation>
    <scope>NUCLEOTIDE SEQUENCE [LARGE SCALE GENOMIC DNA]</scope>
    <source>
        <strain evidence="13">NAW-5</strain>
    </source>
</reference>
<keyword evidence="11" id="KW-0408">Iron</keyword>
<proteinExistence type="inferred from homology"/>
<dbReference type="GO" id="GO:0045892">
    <property type="term" value="P:negative regulation of DNA-templated transcription"/>
    <property type="evidence" value="ECO:0007669"/>
    <property type="project" value="TreeGrafter"/>
</dbReference>
<feature type="binding site" evidence="10">
    <location>
        <position position="88"/>
    </location>
    <ligand>
        <name>Zn(2+)</name>
        <dbReference type="ChEBI" id="CHEBI:29105"/>
    </ligand>
</feature>
<comment type="subcellular location">
    <subcellularLocation>
        <location evidence="1">Cytoplasm</location>
    </subcellularLocation>
</comment>
<dbReference type="Proteomes" id="UP000239549">
    <property type="component" value="Unassembled WGS sequence"/>
</dbReference>
<dbReference type="Gene3D" id="1.10.10.10">
    <property type="entry name" value="Winged helix-like DNA-binding domain superfamily/Winged helix DNA-binding domain"/>
    <property type="match status" value="1"/>
</dbReference>
<dbReference type="PANTHER" id="PTHR33202:SF8">
    <property type="entry name" value="PEROXIDE-RESPONSIVE REPRESSOR PERR"/>
    <property type="match status" value="1"/>
</dbReference>
<dbReference type="FunFam" id="1.10.10.10:FF:000007">
    <property type="entry name" value="Ferric uptake regulation protein"/>
    <property type="match status" value="1"/>
</dbReference>
<dbReference type="GO" id="GO:0000976">
    <property type="term" value="F:transcription cis-regulatory region binding"/>
    <property type="evidence" value="ECO:0007669"/>
    <property type="project" value="TreeGrafter"/>
</dbReference>
<dbReference type="InterPro" id="IPR043135">
    <property type="entry name" value="Fur_C"/>
</dbReference>
<keyword evidence="8" id="KW-0238">DNA-binding</keyword>
<evidence type="ECO:0000313" key="12">
    <source>
        <dbReference type="EMBL" id="GBF32921.1"/>
    </source>
</evidence>
<evidence type="ECO:0000256" key="5">
    <source>
        <dbReference type="ARBA" id="ARBA00022723"/>
    </source>
</evidence>
<dbReference type="InterPro" id="IPR036390">
    <property type="entry name" value="WH_DNA-bd_sf"/>
</dbReference>
<dbReference type="Pfam" id="PF01475">
    <property type="entry name" value="FUR"/>
    <property type="match status" value="1"/>
</dbReference>
<protein>
    <submittedName>
        <fullName evidence="12">Fe2+/Zn2+ uptake regulation protein</fullName>
    </submittedName>
</protein>
<keyword evidence="3" id="KW-0963">Cytoplasm</keyword>
<comment type="similarity">
    <text evidence="2">Belongs to the Fur family.</text>
</comment>
<evidence type="ECO:0000256" key="6">
    <source>
        <dbReference type="ARBA" id="ARBA00022833"/>
    </source>
</evidence>
<evidence type="ECO:0000256" key="3">
    <source>
        <dbReference type="ARBA" id="ARBA00022490"/>
    </source>
</evidence>
<dbReference type="SUPFAM" id="SSF46785">
    <property type="entry name" value="Winged helix' DNA-binding domain"/>
    <property type="match status" value="1"/>
</dbReference>
<dbReference type="InterPro" id="IPR002481">
    <property type="entry name" value="FUR"/>
</dbReference>
<comment type="cofactor">
    <cofactor evidence="10">
        <name>Zn(2+)</name>
        <dbReference type="ChEBI" id="CHEBI:29105"/>
    </cofactor>
    <text evidence="10">Binds 1 zinc ion per subunit.</text>
</comment>
<evidence type="ECO:0000256" key="9">
    <source>
        <dbReference type="ARBA" id="ARBA00023163"/>
    </source>
</evidence>
<keyword evidence="4" id="KW-0678">Repressor</keyword>
<organism evidence="12 13">
    <name type="scientific">Desulfocucumis palustris</name>
    <dbReference type="NCBI Taxonomy" id="1898651"/>
    <lineage>
        <taxon>Bacteria</taxon>
        <taxon>Bacillati</taxon>
        <taxon>Bacillota</taxon>
        <taxon>Clostridia</taxon>
        <taxon>Eubacteriales</taxon>
        <taxon>Desulfocucumaceae</taxon>
        <taxon>Desulfocucumis</taxon>
    </lineage>
</organism>
<evidence type="ECO:0000256" key="1">
    <source>
        <dbReference type="ARBA" id="ARBA00004496"/>
    </source>
</evidence>
<dbReference type="GO" id="GO:1900376">
    <property type="term" value="P:regulation of secondary metabolite biosynthetic process"/>
    <property type="evidence" value="ECO:0007669"/>
    <property type="project" value="TreeGrafter"/>
</dbReference>
<keyword evidence="6 10" id="KW-0862">Zinc</keyword>
<keyword evidence="5 10" id="KW-0479">Metal-binding</keyword>
<keyword evidence="7" id="KW-0805">Transcription regulation</keyword>
<dbReference type="GO" id="GO:0008270">
    <property type="term" value="F:zinc ion binding"/>
    <property type="evidence" value="ECO:0007669"/>
    <property type="project" value="TreeGrafter"/>
</dbReference>
<dbReference type="GO" id="GO:0005737">
    <property type="term" value="C:cytoplasm"/>
    <property type="evidence" value="ECO:0007669"/>
    <property type="project" value="UniProtKB-SubCell"/>
</dbReference>
<comment type="caution">
    <text evidence="12">The sequence shown here is derived from an EMBL/GenBank/DDBJ whole genome shotgun (WGS) entry which is preliminary data.</text>
</comment>
<keyword evidence="9" id="KW-0804">Transcription</keyword>
<evidence type="ECO:0000256" key="8">
    <source>
        <dbReference type="ARBA" id="ARBA00023125"/>
    </source>
</evidence>
<sequence length="142" mass="16181">MINKLKKMGLKITPQRLAILKILDGNTSHPSAEDIYKELKPQFPSLSLATVYNTLEVLAGGGEVQEVRIKSDKKHFDPNPAPHCHFLCRVCDNIYDLDMWPEDLQLPCDIKGNLIQGCNLYLYGICFRCRDKYKNGNNNNNN</sequence>
<accession>A0A2L2XGA2</accession>
<dbReference type="RefSeq" id="WP_104371389.1">
    <property type="nucleotide sequence ID" value="NZ_BFAV01000071.1"/>
</dbReference>
<evidence type="ECO:0000256" key="11">
    <source>
        <dbReference type="PIRSR" id="PIRSR602481-2"/>
    </source>
</evidence>
<feature type="binding site" evidence="11">
    <location>
        <position position="102"/>
    </location>
    <ligand>
        <name>Fe cation</name>
        <dbReference type="ChEBI" id="CHEBI:24875"/>
    </ligand>
</feature>
<name>A0A2L2XGA2_9FIRM</name>
<feature type="binding site" evidence="10">
    <location>
        <position position="126"/>
    </location>
    <ligand>
        <name>Zn(2+)</name>
        <dbReference type="ChEBI" id="CHEBI:29105"/>
    </ligand>
</feature>
<dbReference type="PANTHER" id="PTHR33202">
    <property type="entry name" value="ZINC UPTAKE REGULATION PROTEIN"/>
    <property type="match status" value="1"/>
</dbReference>
<evidence type="ECO:0000256" key="2">
    <source>
        <dbReference type="ARBA" id="ARBA00007957"/>
    </source>
</evidence>
<feature type="binding site" evidence="10">
    <location>
        <position position="129"/>
    </location>
    <ligand>
        <name>Zn(2+)</name>
        <dbReference type="ChEBI" id="CHEBI:29105"/>
    </ligand>
</feature>
<evidence type="ECO:0000256" key="10">
    <source>
        <dbReference type="PIRSR" id="PIRSR602481-1"/>
    </source>
</evidence>
<feature type="binding site" evidence="10">
    <location>
        <position position="91"/>
    </location>
    <ligand>
        <name>Zn(2+)</name>
        <dbReference type="ChEBI" id="CHEBI:29105"/>
    </ligand>
</feature>
<evidence type="ECO:0000256" key="4">
    <source>
        <dbReference type="ARBA" id="ARBA00022491"/>
    </source>
</evidence>
<dbReference type="OrthoDB" id="8659436at2"/>
<dbReference type="GO" id="GO:0003700">
    <property type="term" value="F:DNA-binding transcription factor activity"/>
    <property type="evidence" value="ECO:0007669"/>
    <property type="project" value="InterPro"/>
</dbReference>
<gene>
    <name evidence="12" type="ORF">DCCM_2018</name>
</gene>
<dbReference type="CDD" id="cd07153">
    <property type="entry name" value="Fur_like"/>
    <property type="match status" value="1"/>
</dbReference>
<keyword evidence="13" id="KW-1185">Reference proteome</keyword>
<dbReference type="InterPro" id="IPR036388">
    <property type="entry name" value="WH-like_DNA-bd_sf"/>
</dbReference>
<dbReference type="Gene3D" id="3.30.1490.190">
    <property type="match status" value="1"/>
</dbReference>
<evidence type="ECO:0000313" key="13">
    <source>
        <dbReference type="Proteomes" id="UP000239549"/>
    </source>
</evidence>
<dbReference type="EMBL" id="BFAV01000071">
    <property type="protein sequence ID" value="GBF32921.1"/>
    <property type="molecule type" value="Genomic_DNA"/>
</dbReference>
<comment type="cofactor">
    <cofactor evidence="11">
        <name>Mn(2+)</name>
        <dbReference type="ChEBI" id="CHEBI:29035"/>
    </cofactor>
    <cofactor evidence="11">
        <name>Fe(2+)</name>
        <dbReference type="ChEBI" id="CHEBI:29033"/>
    </cofactor>
    <text evidence="11">Binds 1 Mn(2+) or Fe(2+) ion per subunit.</text>
</comment>